<dbReference type="InterPro" id="IPR010905">
    <property type="entry name" value="Glyco_hydro_88"/>
</dbReference>
<dbReference type="PANTHER" id="PTHR41814:SF1">
    <property type="entry name" value="CELLULASE"/>
    <property type="match status" value="1"/>
</dbReference>
<dbReference type="AlphaFoldDB" id="A0A066W494"/>
<keyword evidence="1" id="KW-0378">Hydrolase</keyword>
<protein>
    <recommendedName>
        <fullName evidence="5">Six-hairpin glycosidase</fullName>
    </recommendedName>
</protein>
<dbReference type="Gene3D" id="1.50.10.10">
    <property type="match status" value="1"/>
</dbReference>
<comment type="caution">
    <text evidence="3">The sequence shown here is derived from an EMBL/GenBank/DDBJ whole genome shotgun (WGS) entry which is preliminary data.</text>
</comment>
<evidence type="ECO:0000256" key="2">
    <source>
        <dbReference type="SAM" id="SignalP"/>
    </source>
</evidence>
<dbReference type="GeneID" id="25267998"/>
<dbReference type="OMA" id="NDLDMWI"/>
<dbReference type="EMBL" id="JMSN01000030">
    <property type="protein sequence ID" value="KDN47333.1"/>
    <property type="molecule type" value="Genomic_DNA"/>
</dbReference>
<dbReference type="PANTHER" id="PTHR41814">
    <property type="entry name" value="EXPRESSED PROTEIN"/>
    <property type="match status" value="1"/>
</dbReference>
<evidence type="ECO:0000256" key="1">
    <source>
        <dbReference type="ARBA" id="ARBA00022801"/>
    </source>
</evidence>
<dbReference type="InParanoid" id="A0A066W494"/>
<sequence length="488" mass="51424">MRSAFAFLAALLAVGAPYVLLLSTLAVSGAEAAVSPLRAHRKVLQARRPRPEPITSLETGRYSPVTQPNGKFNALSFNDIQPAGLALGFNLSRVVQSAMKMSQHSWEYGTVAQMLLEVYDAPSSVFGSNASASAFPFGKVPRVPISTSPSLTYGKEHITIPSSTSTELIHGDGSAGDPASLGVAATMIGIMEPKYASAAQRQLDHLLRDVPRWPNGAISHREDKAVLWADFMAMVPPFIAFQAVAQNNTELMQTAVEQIALYRDVLRTSPTSAGAGAWQHIVGPEAQSLGIWTTGNAWAAVGMVRVLATMQNWPATADWTAQQKQVRQYIYEILDSAQHFSGLGDSTSSISGSSAIGLDASNGLLRGYLIGGYKGSSDTSATWPGEITGTAGLVASIYRIAILDPPGAAKYIAMADTLRNAVAAAVDPRTGIAKPAMSPYAWWDPQPAPKGSPEGQAMVAMMGAAYRECITASVCSNTATSTSGSSSS</sequence>
<keyword evidence="4" id="KW-1185">Reference proteome</keyword>
<evidence type="ECO:0000313" key="4">
    <source>
        <dbReference type="Proteomes" id="UP000027361"/>
    </source>
</evidence>
<dbReference type="RefSeq" id="XP_013243822.1">
    <property type="nucleotide sequence ID" value="XM_013388368.1"/>
</dbReference>
<name>A0A066W494_TILAU</name>
<dbReference type="Proteomes" id="UP000027361">
    <property type="component" value="Unassembled WGS sequence"/>
</dbReference>
<proteinExistence type="predicted"/>
<dbReference type="GO" id="GO:0016787">
    <property type="term" value="F:hydrolase activity"/>
    <property type="evidence" value="ECO:0007669"/>
    <property type="project" value="UniProtKB-KW"/>
</dbReference>
<gene>
    <name evidence="3" type="ORF">K437DRAFT_99626</name>
</gene>
<reference evidence="3 4" key="1">
    <citation type="submission" date="2014-05" db="EMBL/GenBank/DDBJ databases">
        <title>Draft genome sequence of a rare smut relative, Tilletiaria anomala UBC 951.</title>
        <authorList>
            <consortium name="DOE Joint Genome Institute"/>
            <person name="Toome M."/>
            <person name="Kuo A."/>
            <person name="Henrissat B."/>
            <person name="Lipzen A."/>
            <person name="Tritt A."/>
            <person name="Yoshinaga Y."/>
            <person name="Zane M."/>
            <person name="Barry K."/>
            <person name="Grigoriev I.V."/>
            <person name="Spatafora J.W."/>
            <person name="Aimea M.C."/>
        </authorList>
    </citation>
    <scope>NUCLEOTIDE SEQUENCE [LARGE SCALE GENOMIC DNA]</scope>
    <source>
        <strain evidence="3 4">UBC 951</strain>
    </source>
</reference>
<dbReference type="HOGENOM" id="CLU_037534_2_0_1"/>
<dbReference type="GO" id="GO:0005975">
    <property type="term" value="P:carbohydrate metabolic process"/>
    <property type="evidence" value="ECO:0007669"/>
    <property type="project" value="InterPro"/>
</dbReference>
<dbReference type="STRING" id="1037660.A0A066W494"/>
<dbReference type="SUPFAM" id="SSF48208">
    <property type="entry name" value="Six-hairpin glycosidases"/>
    <property type="match status" value="1"/>
</dbReference>
<organism evidence="3 4">
    <name type="scientific">Tilletiaria anomala (strain ATCC 24038 / CBS 436.72 / UBC 951)</name>
    <dbReference type="NCBI Taxonomy" id="1037660"/>
    <lineage>
        <taxon>Eukaryota</taxon>
        <taxon>Fungi</taxon>
        <taxon>Dikarya</taxon>
        <taxon>Basidiomycota</taxon>
        <taxon>Ustilaginomycotina</taxon>
        <taxon>Exobasidiomycetes</taxon>
        <taxon>Georgefischeriales</taxon>
        <taxon>Tilletiariaceae</taxon>
        <taxon>Tilletiaria</taxon>
    </lineage>
</organism>
<feature type="chain" id="PRO_5001633509" description="Six-hairpin glycosidase" evidence="2">
    <location>
        <begin position="33"/>
        <end position="488"/>
    </location>
</feature>
<evidence type="ECO:0008006" key="5">
    <source>
        <dbReference type="Google" id="ProtNLM"/>
    </source>
</evidence>
<accession>A0A066W494</accession>
<dbReference type="OrthoDB" id="4138492at2759"/>
<dbReference type="InterPro" id="IPR008928">
    <property type="entry name" value="6-hairpin_glycosidase_sf"/>
</dbReference>
<dbReference type="Pfam" id="PF07470">
    <property type="entry name" value="Glyco_hydro_88"/>
    <property type="match status" value="1"/>
</dbReference>
<dbReference type="InterPro" id="IPR012341">
    <property type="entry name" value="6hp_glycosidase-like_sf"/>
</dbReference>
<feature type="signal peptide" evidence="2">
    <location>
        <begin position="1"/>
        <end position="32"/>
    </location>
</feature>
<keyword evidence="2" id="KW-0732">Signal</keyword>
<evidence type="ECO:0000313" key="3">
    <source>
        <dbReference type="EMBL" id="KDN47333.1"/>
    </source>
</evidence>